<evidence type="ECO:0000256" key="5">
    <source>
        <dbReference type="ARBA" id="ARBA00047720"/>
    </source>
</evidence>
<comment type="cofactor">
    <cofactor evidence="6">
        <name>Mn(2+)</name>
        <dbReference type="ChEBI" id="CHEBI:29035"/>
    </cofactor>
</comment>
<evidence type="ECO:0000256" key="1">
    <source>
        <dbReference type="ARBA" id="ARBA00006773"/>
    </source>
</evidence>
<dbReference type="InterPro" id="IPR006680">
    <property type="entry name" value="Amidohydro-rel"/>
</dbReference>
<reference evidence="9 10" key="1">
    <citation type="submission" date="2023-05" db="EMBL/GenBank/DDBJ databases">
        <title>Rombocin, a short stable natural nisin variant, displays selective antimicrobial activity against Listeria monocytogenes and employs dual mode of action to kill target bacterial strains.</title>
        <authorList>
            <person name="Wambui J."/>
            <person name="Stephan R."/>
            <person name="Kuipers O.P."/>
        </authorList>
    </citation>
    <scope>NUCLEOTIDE SEQUENCE [LARGE SCALE GENOMIC DNA]</scope>
    <source>
        <strain evidence="9 10">RC002</strain>
    </source>
</reference>
<evidence type="ECO:0000256" key="3">
    <source>
        <dbReference type="ARBA" id="ARBA00022801"/>
    </source>
</evidence>
<name>A0ABT7EAP6_9FIRM</name>
<evidence type="ECO:0000313" key="10">
    <source>
        <dbReference type="Proteomes" id="UP001301012"/>
    </source>
</evidence>
<evidence type="ECO:0000256" key="2">
    <source>
        <dbReference type="ARBA" id="ARBA00012782"/>
    </source>
</evidence>
<keyword evidence="10" id="KW-1185">Reference proteome</keyword>
<dbReference type="Pfam" id="PF13382">
    <property type="entry name" value="Adenine_deam_C"/>
    <property type="match status" value="1"/>
</dbReference>
<dbReference type="NCBIfam" id="TIGR01178">
    <property type="entry name" value="ade"/>
    <property type="match status" value="1"/>
</dbReference>
<feature type="domain" description="Amidohydrolase-related" evidence="7">
    <location>
        <begin position="64"/>
        <end position="347"/>
    </location>
</feature>
<organism evidence="9 10">
    <name type="scientific">Romboutsia sedimentorum</name>
    <dbReference type="NCBI Taxonomy" id="1368474"/>
    <lineage>
        <taxon>Bacteria</taxon>
        <taxon>Bacillati</taxon>
        <taxon>Bacillota</taxon>
        <taxon>Clostridia</taxon>
        <taxon>Peptostreptococcales</taxon>
        <taxon>Peptostreptococcaceae</taxon>
        <taxon>Romboutsia</taxon>
    </lineage>
</organism>
<dbReference type="Proteomes" id="UP001301012">
    <property type="component" value="Unassembled WGS sequence"/>
</dbReference>
<dbReference type="HAMAP" id="MF_01518">
    <property type="entry name" value="Adenine_deamin"/>
    <property type="match status" value="1"/>
</dbReference>
<accession>A0ABT7EAP6</accession>
<dbReference type="InterPro" id="IPR006679">
    <property type="entry name" value="Adenine_deam"/>
</dbReference>
<dbReference type="Gene3D" id="3.20.20.140">
    <property type="entry name" value="Metal-dependent hydrolases"/>
    <property type="match status" value="1"/>
</dbReference>
<dbReference type="EMBL" id="JASKYM010000005">
    <property type="protein sequence ID" value="MDK2564001.1"/>
    <property type="molecule type" value="Genomic_DNA"/>
</dbReference>
<keyword evidence="4 6" id="KW-0464">Manganese</keyword>
<dbReference type="PANTHER" id="PTHR11113">
    <property type="entry name" value="N-ACETYLGLUCOSAMINE-6-PHOSPHATE DEACETYLASE"/>
    <property type="match status" value="1"/>
</dbReference>
<sequence length="564" mass="62505">MLKSKKMCNVASGKEKASKVLKNAKIINVFTEEIIIGDVAILDDTIVGVGSYDGEIEIDCKGKYICPGFIDAHMHIESTMVMPIELSKRVIKSGTTTLIADPHELVNVKGESAIEFLLDATENIPMNIYIMLPSSVPATKFETNGSEFTADEIKNFINHPRVLGLGEVMCFNDVIDAQSEILTKLSYSRDKISDGHAPNTHGKRLQAYACSGVETDHECTNFEEAYEKVQVGLKILIREGSAAKNLDAIVSGLLKSNLPIDNFMFCTDDKHLDDIEKEGHIKHNIKRAIDLGMNPIKAIKMATYNSANTYGLKRMGAIAPGYKADIVILDNLENIDVLDVYKDGDLVDDTTFDKCRYDIKDLDMLKTVYFKEITVDKLKLEAKDKNHIIEIVPHQILTNHLFEELPQENGYFKPNEEYSKICVIERHRGTGNVAVAPLKGFKMKNGAIATTVAHDSHNIIVAGDNDEDILLAINHLNEIQGGYVITSNGKVVGELELQIGGLISQLSGHEVQEITSQMINTARNMGVPKHTDPFITLSFMALPVIPQIRLTDIGLFDVDLFELM</sequence>
<keyword evidence="3 6" id="KW-0378">Hydrolase</keyword>
<proteinExistence type="inferred from homology"/>
<evidence type="ECO:0000256" key="4">
    <source>
        <dbReference type="ARBA" id="ARBA00023211"/>
    </source>
</evidence>
<dbReference type="GO" id="GO:0000034">
    <property type="term" value="F:adenine deaminase activity"/>
    <property type="evidence" value="ECO:0007669"/>
    <property type="project" value="UniProtKB-EC"/>
</dbReference>
<comment type="catalytic activity">
    <reaction evidence="5 6">
        <text>adenine + H2O + H(+) = hypoxanthine + NH4(+)</text>
        <dbReference type="Rhea" id="RHEA:23688"/>
        <dbReference type="ChEBI" id="CHEBI:15377"/>
        <dbReference type="ChEBI" id="CHEBI:15378"/>
        <dbReference type="ChEBI" id="CHEBI:16708"/>
        <dbReference type="ChEBI" id="CHEBI:17368"/>
        <dbReference type="ChEBI" id="CHEBI:28938"/>
        <dbReference type="EC" id="3.5.4.2"/>
    </reaction>
</comment>
<protein>
    <recommendedName>
        <fullName evidence="2 6">Adenine deaminase</fullName>
        <shortName evidence="6">Adenase</shortName>
        <shortName evidence="6">Adenine aminase</shortName>
        <ecNumber evidence="2 6">3.5.4.2</ecNumber>
    </recommendedName>
</protein>
<dbReference type="EC" id="3.5.4.2" evidence="2 6"/>
<evidence type="ECO:0000259" key="7">
    <source>
        <dbReference type="Pfam" id="PF01979"/>
    </source>
</evidence>
<evidence type="ECO:0000259" key="8">
    <source>
        <dbReference type="Pfam" id="PF13382"/>
    </source>
</evidence>
<dbReference type="SUPFAM" id="SSF51556">
    <property type="entry name" value="Metallo-dependent hydrolases"/>
    <property type="match status" value="1"/>
</dbReference>
<evidence type="ECO:0000256" key="6">
    <source>
        <dbReference type="HAMAP-Rule" id="MF_01518"/>
    </source>
</evidence>
<gene>
    <name evidence="6 9" type="primary">ade</name>
    <name evidence="9" type="ORF">QOZ84_10600</name>
</gene>
<dbReference type="PANTHER" id="PTHR11113:SF2">
    <property type="entry name" value="ADENINE DEAMINASE"/>
    <property type="match status" value="1"/>
</dbReference>
<dbReference type="RefSeq" id="WP_284132940.1">
    <property type="nucleotide sequence ID" value="NZ_JASKYM010000005.1"/>
</dbReference>
<dbReference type="InterPro" id="IPR032466">
    <property type="entry name" value="Metal_Hydrolase"/>
</dbReference>
<dbReference type="InterPro" id="IPR026912">
    <property type="entry name" value="Adenine_deam_C"/>
</dbReference>
<feature type="domain" description="Adenine deaminase C-terminal" evidence="8">
    <location>
        <begin position="395"/>
        <end position="561"/>
    </location>
</feature>
<dbReference type="Gene3D" id="2.30.40.10">
    <property type="entry name" value="Urease, subunit C, domain 1"/>
    <property type="match status" value="1"/>
</dbReference>
<comment type="caution">
    <text evidence="9">The sequence shown here is derived from an EMBL/GenBank/DDBJ whole genome shotgun (WGS) entry which is preliminary data.</text>
</comment>
<dbReference type="InterPro" id="IPR011059">
    <property type="entry name" value="Metal-dep_hydrolase_composite"/>
</dbReference>
<comment type="similarity">
    <text evidence="1 6">Belongs to the metallo-dependent hydrolases superfamily. Adenine deaminase family.</text>
</comment>
<evidence type="ECO:0000313" key="9">
    <source>
        <dbReference type="EMBL" id="MDK2564001.1"/>
    </source>
</evidence>
<dbReference type="Pfam" id="PF01979">
    <property type="entry name" value="Amidohydro_1"/>
    <property type="match status" value="1"/>
</dbReference>
<dbReference type="SUPFAM" id="SSF51338">
    <property type="entry name" value="Composite domain of metallo-dependent hydrolases"/>
    <property type="match status" value="1"/>
</dbReference>
<dbReference type="CDD" id="cd01295">
    <property type="entry name" value="AdeC"/>
    <property type="match status" value="1"/>
</dbReference>